<evidence type="ECO:0000256" key="1">
    <source>
        <dbReference type="SAM" id="SignalP"/>
    </source>
</evidence>
<evidence type="ECO:0008006" key="4">
    <source>
        <dbReference type="Google" id="ProtNLM"/>
    </source>
</evidence>
<feature type="chain" id="PRO_5045055524" description="CueP family metal-binding protein" evidence="1">
    <location>
        <begin position="22"/>
        <end position="191"/>
    </location>
</feature>
<dbReference type="EMBL" id="JAUSQM010000001">
    <property type="protein sequence ID" value="MDP9821237.1"/>
    <property type="molecule type" value="Genomic_DNA"/>
</dbReference>
<gene>
    <name evidence="2" type="ORF">J2S59_001046</name>
</gene>
<sequence>MTRKLWTVAVVVLLVALGACAGEQTERTGDEQTASLLSVHGLDGMDGAAMVDHLDRLVGDARPADLTASVRADELLLSAGDEEVAVPLPEDRFYVAVAPYADSTHECFYHSLTTCQGELADARVHVRVVEDGTGEVLLDEDVTTFGNGFAGLWLPRDIRGTLQVTHEGRTGEVAISTDAEAPTCVTTLQVA</sequence>
<dbReference type="NCBIfam" id="NF038094">
    <property type="entry name" value="CueP_fam"/>
    <property type="match status" value="1"/>
</dbReference>
<accession>A0ABT9NLX6</accession>
<organism evidence="2 3">
    <name type="scientific">Nocardioides massiliensis</name>
    <dbReference type="NCBI Taxonomy" id="1325935"/>
    <lineage>
        <taxon>Bacteria</taxon>
        <taxon>Bacillati</taxon>
        <taxon>Actinomycetota</taxon>
        <taxon>Actinomycetes</taxon>
        <taxon>Propionibacteriales</taxon>
        <taxon>Nocardioidaceae</taxon>
        <taxon>Nocardioides</taxon>
    </lineage>
</organism>
<evidence type="ECO:0000313" key="2">
    <source>
        <dbReference type="EMBL" id="MDP9821237.1"/>
    </source>
</evidence>
<protein>
    <recommendedName>
        <fullName evidence="4">CueP family metal-binding protein</fullName>
    </recommendedName>
</protein>
<name>A0ABT9NLX6_9ACTN</name>
<comment type="caution">
    <text evidence="2">The sequence shown here is derived from an EMBL/GenBank/DDBJ whole genome shotgun (WGS) entry which is preliminary data.</text>
</comment>
<evidence type="ECO:0000313" key="3">
    <source>
        <dbReference type="Proteomes" id="UP001240447"/>
    </source>
</evidence>
<reference evidence="2 3" key="1">
    <citation type="submission" date="2023-07" db="EMBL/GenBank/DDBJ databases">
        <title>Sequencing the genomes of 1000 actinobacteria strains.</title>
        <authorList>
            <person name="Klenk H.-P."/>
        </authorList>
    </citation>
    <scope>NUCLEOTIDE SEQUENCE [LARGE SCALE GENOMIC DNA]</scope>
    <source>
        <strain evidence="2 3">GD13</strain>
    </source>
</reference>
<dbReference type="Pfam" id="PF21172">
    <property type="entry name" value="CueP"/>
    <property type="match status" value="1"/>
</dbReference>
<dbReference type="Gene3D" id="2.60.40.3700">
    <property type="match status" value="1"/>
</dbReference>
<keyword evidence="1" id="KW-0732">Signal</keyword>
<feature type="signal peptide" evidence="1">
    <location>
        <begin position="1"/>
        <end position="21"/>
    </location>
</feature>
<dbReference type="RefSeq" id="WP_068125129.1">
    <property type="nucleotide sequence ID" value="NZ_CCXJ01000801.2"/>
</dbReference>
<dbReference type="PROSITE" id="PS51257">
    <property type="entry name" value="PROKAR_LIPOPROTEIN"/>
    <property type="match status" value="1"/>
</dbReference>
<keyword evidence="3" id="KW-1185">Reference proteome</keyword>
<dbReference type="InterPro" id="IPR047808">
    <property type="entry name" value="CueP-like"/>
</dbReference>
<dbReference type="Proteomes" id="UP001240447">
    <property type="component" value="Unassembled WGS sequence"/>
</dbReference>
<proteinExistence type="predicted"/>